<evidence type="ECO:0000313" key="2">
    <source>
        <dbReference type="EMBL" id="TYB49335.1"/>
    </source>
</evidence>
<accession>A0A5D0NXZ9</accession>
<keyword evidence="1" id="KW-1133">Transmembrane helix</keyword>
<dbReference type="AlphaFoldDB" id="A0A5D0NXZ9"/>
<dbReference type="Proteomes" id="UP000323380">
    <property type="component" value="Unassembled WGS sequence"/>
</dbReference>
<dbReference type="EMBL" id="VSFG01000001">
    <property type="protein sequence ID" value="TYB49335.1"/>
    <property type="molecule type" value="Genomic_DNA"/>
</dbReference>
<name>A0A5D0NXZ9_9ACTN</name>
<keyword evidence="3" id="KW-1185">Reference proteome</keyword>
<feature type="transmembrane region" description="Helical" evidence="1">
    <location>
        <begin position="204"/>
        <end position="225"/>
    </location>
</feature>
<keyword evidence="1" id="KW-0472">Membrane</keyword>
<organism evidence="2 3">
    <name type="scientific">Actinomadura chibensis</name>
    <dbReference type="NCBI Taxonomy" id="392828"/>
    <lineage>
        <taxon>Bacteria</taxon>
        <taxon>Bacillati</taxon>
        <taxon>Actinomycetota</taxon>
        <taxon>Actinomycetes</taxon>
        <taxon>Streptosporangiales</taxon>
        <taxon>Thermomonosporaceae</taxon>
        <taxon>Actinomadura</taxon>
    </lineage>
</organism>
<proteinExistence type="predicted"/>
<keyword evidence="1" id="KW-0812">Transmembrane</keyword>
<comment type="caution">
    <text evidence="2">The sequence shown here is derived from an EMBL/GenBank/DDBJ whole genome shotgun (WGS) entry which is preliminary data.</text>
</comment>
<gene>
    <name evidence="2" type="ORF">FXF69_09650</name>
</gene>
<evidence type="ECO:0000313" key="3">
    <source>
        <dbReference type="Proteomes" id="UP000323380"/>
    </source>
</evidence>
<evidence type="ECO:0000256" key="1">
    <source>
        <dbReference type="SAM" id="Phobius"/>
    </source>
</evidence>
<sequence length="685" mass="73509">MDEATATRRAAKGEGVPGTFIVQSQSCPKGDCVWTGTFTTGSIFQVTREGVELRGDGGHSLDYGDVVPALDVGSGRFVQLEGGSPEWWPAVGAGILATITGGFGTALSAAVLRGVHLTRPSRAARKRAAKGRGNSAMGALGALAERDRWGWAARPKSSKIRVKMPRSIGRTLAGIVGLLSLVASLPLFGVIWVKFNKATTLAELVAGLWAPLLAVALVGAATQTLRLVTVRPRMWVTDDEIVIRDGLLLWKALRIPRTAIAAIHYGEEPGRGRIEDGVAHLTPFREELNLTLQMRDAISLPARRLRWGNWFWVMLALKDLEPGRGIPQQGRPVRWLRLRVKEPRRVAADLDRWLAADETLALKEPAPAEHGHYGEVITHRGVGGMRVKIKGRLSHPVLAEFVNEGPGTLRAWLRRTEFGEGVPVVECGPGATPATTVLNDRSISGKALTKRFLYVESEGRWTVTISGPERARGFVGSATGSGTEVLNYQGPPGIGVVTCPSGQAHQVHLYGPDLVAPHGCDPVASTDAHGPLPSGESPPNRSTFAVPAHALLQVRTAPGADWRIDVTPLEQADVDGARARIEEQDAVPPTGHVRPFEHSIAGDRTAVVRYLGPPGPVLFRSGDAFGLVHLDAALTPVRTLSLPYGETEIHLRSHALLQITGGEGTWSLEEVHDLVTGSEGELQRP</sequence>
<protein>
    <submittedName>
        <fullName evidence="2">Uncharacterized protein</fullName>
    </submittedName>
</protein>
<reference evidence="2 3" key="1">
    <citation type="submission" date="2019-08" db="EMBL/GenBank/DDBJ databases">
        <title>Actinomadura sp. nov. CYP1-5 isolated from mountain soil.</title>
        <authorList>
            <person name="Songsumanus A."/>
            <person name="Kuncharoen N."/>
            <person name="Kudo T."/>
            <person name="Yuki M."/>
            <person name="Igarashi Y."/>
            <person name="Tanasupawat S."/>
        </authorList>
    </citation>
    <scope>NUCLEOTIDE SEQUENCE [LARGE SCALE GENOMIC DNA]</scope>
    <source>
        <strain evidence="2 3">JCM 14158</strain>
    </source>
</reference>
<feature type="transmembrane region" description="Helical" evidence="1">
    <location>
        <begin position="171"/>
        <end position="192"/>
    </location>
</feature>